<feature type="domain" description="Tyr recombinase" evidence="5">
    <location>
        <begin position="203"/>
        <end position="412"/>
    </location>
</feature>
<dbReference type="CDD" id="cd00801">
    <property type="entry name" value="INT_P4_C"/>
    <property type="match status" value="1"/>
</dbReference>
<dbReference type="PANTHER" id="PTHR30629:SF2">
    <property type="entry name" value="PROPHAGE INTEGRASE INTS-RELATED"/>
    <property type="match status" value="1"/>
</dbReference>
<dbReference type="Pfam" id="PF22022">
    <property type="entry name" value="Phage_int_M"/>
    <property type="match status" value="1"/>
</dbReference>
<keyword evidence="7" id="KW-1185">Reference proteome</keyword>
<name>A0A192D4E1_9SPHN</name>
<dbReference type="GO" id="GO:0003677">
    <property type="term" value="F:DNA binding"/>
    <property type="evidence" value="ECO:0007669"/>
    <property type="project" value="UniProtKB-KW"/>
</dbReference>
<dbReference type="InterPro" id="IPR025166">
    <property type="entry name" value="Integrase_DNA_bind_dom"/>
</dbReference>
<evidence type="ECO:0000256" key="4">
    <source>
        <dbReference type="ARBA" id="ARBA00023172"/>
    </source>
</evidence>
<dbReference type="InterPro" id="IPR002104">
    <property type="entry name" value="Integrase_catalytic"/>
</dbReference>
<dbReference type="EMBL" id="CP016033">
    <property type="protein sequence ID" value="ANK12891.1"/>
    <property type="molecule type" value="Genomic_DNA"/>
</dbReference>
<gene>
    <name evidence="6" type="ORF">A9D12_07960</name>
</gene>
<dbReference type="KEGG" id="pns:A9D12_07960"/>
<keyword evidence="2" id="KW-0229">DNA integration</keyword>
<dbReference type="GO" id="GO:0006310">
    <property type="term" value="P:DNA recombination"/>
    <property type="evidence" value="ECO:0007669"/>
    <property type="project" value="UniProtKB-KW"/>
</dbReference>
<evidence type="ECO:0000259" key="5">
    <source>
        <dbReference type="PROSITE" id="PS51898"/>
    </source>
</evidence>
<dbReference type="Gene3D" id="1.10.150.130">
    <property type="match status" value="1"/>
</dbReference>
<dbReference type="PANTHER" id="PTHR30629">
    <property type="entry name" value="PROPHAGE INTEGRASE"/>
    <property type="match status" value="1"/>
</dbReference>
<dbReference type="Gene3D" id="1.10.443.10">
    <property type="entry name" value="Intergrase catalytic core"/>
    <property type="match status" value="1"/>
</dbReference>
<evidence type="ECO:0000256" key="2">
    <source>
        <dbReference type="ARBA" id="ARBA00022908"/>
    </source>
</evidence>
<dbReference type="InterPro" id="IPR011010">
    <property type="entry name" value="DNA_brk_join_enz"/>
</dbReference>
<protein>
    <submittedName>
        <fullName evidence="6">Integrase</fullName>
    </submittedName>
</protein>
<dbReference type="GO" id="GO:0015074">
    <property type="term" value="P:DNA integration"/>
    <property type="evidence" value="ECO:0007669"/>
    <property type="project" value="UniProtKB-KW"/>
</dbReference>
<keyword evidence="4" id="KW-0233">DNA recombination</keyword>
<comment type="similarity">
    <text evidence="1">Belongs to the 'phage' integrase family.</text>
</comment>
<dbReference type="PROSITE" id="PS51898">
    <property type="entry name" value="TYR_RECOMBINASE"/>
    <property type="match status" value="1"/>
</dbReference>
<dbReference type="Gene3D" id="3.30.160.390">
    <property type="entry name" value="Integrase, DNA-binding domain"/>
    <property type="match status" value="1"/>
</dbReference>
<proteinExistence type="inferred from homology"/>
<evidence type="ECO:0000313" key="6">
    <source>
        <dbReference type="EMBL" id="ANK12891.1"/>
    </source>
</evidence>
<dbReference type="SUPFAM" id="SSF56349">
    <property type="entry name" value="DNA breaking-rejoining enzymes"/>
    <property type="match status" value="1"/>
</dbReference>
<dbReference type="RefSeq" id="WP_068350801.1">
    <property type="nucleotide sequence ID" value="NZ_CP016033.1"/>
</dbReference>
<reference evidence="6 7" key="1">
    <citation type="submission" date="2016-05" db="EMBL/GenBank/DDBJ databases">
        <title>Compelete Genome Sequence of Bacteriochlorophyll-Synthesizing Bacterium Porphyrobacter neustonensis DSM 9434.</title>
        <authorList>
            <person name="Shi X.-L."/>
            <person name="Wu Y.-H."/>
            <person name="Cheng H."/>
            <person name="Xu L."/>
            <person name="Zhang X.-Q."/>
            <person name="Wang C.-S."/>
            <person name="Xu X.-W."/>
        </authorList>
    </citation>
    <scope>NUCLEOTIDE SEQUENCE [LARGE SCALE GENOMIC DNA]</scope>
    <source>
        <strain evidence="6 7">DSM 9434</strain>
    </source>
</reference>
<dbReference type="OrthoDB" id="7388552at2"/>
<dbReference type="InterPro" id="IPR050808">
    <property type="entry name" value="Phage_Integrase"/>
</dbReference>
<organism evidence="6 7">
    <name type="scientific">Erythrobacter neustonensis</name>
    <dbReference type="NCBI Taxonomy" id="1112"/>
    <lineage>
        <taxon>Bacteria</taxon>
        <taxon>Pseudomonadati</taxon>
        <taxon>Pseudomonadota</taxon>
        <taxon>Alphaproteobacteria</taxon>
        <taxon>Sphingomonadales</taxon>
        <taxon>Erythrobacteraceae</taxon>
        <taxon>Erythrobacter/Porphyrobacter group</taxon>
        <taxon>Erythrobacter</taxon>
    </lineage>
</organism>
<keyword evidence="3" id="KW-0238">DNA-binding</keyword>
<dbReference type="InterPro" id="IPR038488">
    <property type="entry name" value="Integrase_DNA-bd_sf"/>
</dbReference>
<sequence length="437" mass="49146">MLTDKAVRAATAKDKAYKVSDSGGLFLHVSPKNHKSWRFKYRSEGKEQLLTLGTYPDVSLAEAREKRNDARKLLREGRDPRVSAKRAKLVGDSGTFQAFEQAAREWHAVQKPRWKPVHADDVITSLERDIFPHLGTMPMGAIDKPLLLSVLKKIEARGSIETARRVKQRVAAIYRYVNAHGAGLENPANDINDALAPLPPSKRYPALLEVEAIRRMLGDIDRAGASPVTRLAGRFLALTAQRPGMVRHMEWREISGVDWGNPVADVSEALWTVPAGKIKQELHLRSDEAFDHKIPLSQQAVETLRAVRLLTGKVPFVFPNARAGTVAMTENAIGYLYNREGYKGRHVPHGWRSSFSTIMNEQAERELGTDLRLLGDRLIIDLMLAHAPAGMSATELRYNRARYIDRRRELAQRWADMIMEGALSPLEVIDSPRRKPR</sequence>
<dbReference type="Pfam" id="PF13356">
    <property type="entry name" value="Arm-DNA-bind_3"/>
    <property type="match status" value="1"/>
</dbReference>
<accession>A0A192D4E1</accession>
<evidence type="ECO:0000256" key="1">
    <source>
        <dbReference type="ARBA" id="ARBA00008857"/>
    </source>
</evidence>
<dbReference type="InterPro" id="IPR053876">
    <property type="entry name" value="Phage_int_M"/>
</dbReference>
<dbReference type="InterPro" id="IPR013762">
    <property type="entry name" value="Integrase-like_cat_sf"/>
</dbReference>
<dbReference type="InterPro" id="IPR010998">
    <property type="entry name" value="Integrase_recombinase_N"/>
</dbReference>
<evidence type="ECO:0000313" key="7">
    <source>
        <dbReference type="Proteomes" id="UP000078263"/>
    </source>
</evidence>
<dbReference type="AlphaFoldDB" id="A0A192D4E1"/>
<evidence type="ECO:0000256" key="3">
    <source>
        <dbReference type="ARBA" id="ARBA00023125"/>
    </source>
</evidence>
<dbReference type="Proteomes" id="UP000078263">
    <property type="component" value="Chromosome"/>
</dbReference>